<evidence type="ECO:0000256" key="1">
    <source>
        <dbReference type="SAM" id="MobiDB-lite"/>
    </source>
</evidence>
<protein>
    <submittedName>
        <fullName evidence="2">Uncharacterized protein</fullName>
    </submittedName>
</protein>
<evidence type="ECO:0000313" key="3">
    <source>
        <dbReference type="Proteomes" id="UP000194318"/>
    </source>
</evidence>
<reference evidence="2 3" key="1">
    <citation type="submission" date="2016-09" db="EMBL/GenBank/DDBJ databases">
        <title>Streptomyces fradiae DSM40063, a candidate organism with high potential of specific P450 cytochromes.</title>
        <authorList>
            <person name="Grumaz C."/>
            <person name="Vainshtein Y."/>
            <person name="Kirstahler P."/>
            <person name="Sohn K."/>
        </authorList>
    </citation>
    <scope>NUCLEOTIDE SEQUENCE [LARGE SCALE GENOMIC DNA]</scope>
    <source>
        <strain evidence="2 3">DSM 40063</strain>
    </source>
</reference>
<feature type="region of interest" description="Disordered" evidence="1">
    <location>
        <begin position="54"/>
        <end position="119"/>
    </location>
</feature>
<feature type="compositionally biased region" description="Low complexity" evidence="1">
    <location>
        <begin position="105"/>
        <end position="115"/>
    </location>
</feature>
<dbReference type="EMBL" id="MIFZ01000012">
    <property type="protein sequence ID" value="OSY54234.1"/>
    <property type="molecule type" value="Genomic_DNA"/>
</dbReference>
<dbReference type="Proteomes" id="UP000194318">
    <property type="component" value="Unassembled WGS sequence"/>
</dbReference>
<name>A0A1Y2P391_STRFR</name>
<sequence length="135" mass="15257">MAAPISRTFATVPRPGFWRSGIHSSRTTPPMIVTTVPIDRPVSFDRPWWRTFHGSRPRPLRTSSAELAPYSSRPATSWESRRGMRRDARPRRGRDARPRPERGARPAGAAAWEAAAWDDDRDKATPGVVVWWTGL</sequence>
<organism evidence="2 3">
    <name type="scientific">Streptomyces fradiae ATCC 10745 = DSM 40063</name>
    <dbReference type="NCBI Taxonomy" id="1319510"/>
    <lineage>
        <taxon>Bacteria</taxon>
        <taxon>Bacillati</taxon>
        <taxon>Actinomycetota</taxon>
        <taxon>Actinomycetes</taxon>
        <taxon>Kitasatosporales</taxon>
        <taxon>Streptomycetaceae</taxon>
        <taxon>Streptomyces</taxon>
    </lineage>
</organism>
<dbReference type="AlphaFoldDB" id="A0A1Y2P391"/>
<evidence type="ECO:0000313" key="2">
    <source>
        <dbReference type="EMBL" id="OSY54234.1"/>
    </source>
</evidence>
<gene>
    <name evidence="2" type="ORF">BG846_00089</name>
</gene>
<accession>A0A1Y2P391</accession>
<feature type="compositionally biased region" description="Basic and acidic residues" evidence="1">
    <location>
        <begin position="93"/>
        <end position="104"/>
    </location>
</feature>
<proteinExistence type="predicted"/>
<comment type="caution">
    <text evidence="2">The sequence shown here is derived from an EMBL/GenBank/DDBJ whole genome shotgun (WGS) entry which is preliminary data.</text>
</comment>